<comment type="caution">
    <text evidence="1">The sequence shown here is derived from an EMBL/GenBank/DDBJ whole genome shotgun (WGS) entry which is preliminary data.</text>
</comment>
<dbReference type="Proteomes" id="UP001623559">
    <property type="component" value="Unassembled WGS sequence"/>
</dbReference>
<dbReference type="Gene3D" id="3.10.180.10">
    <property type="entry name" value="2,3-Dihydroxybiphenyl 1,2-Dioxygenase, domain 1"/>
    <property type="match status" value="1"/>
</dbReference>
<name>A0ABW8SX67_9BACT</name>
<sequence length="117" mass="13599">MTYKALFLSPMIPSTNLTETANFFRDTLDFSIDLDNEVYVVCQKDNLTIHLLRAGQEIGEMELFLEVDNVDTLWSTIKDKLMGLKYKEPFNQEYGMREIHICIPHTNALLFIGQKIH</sequence>
<dbReference type="InterPro" id="IPR029068">
    <property type="entry name" value="Glyas_Bleomycin-R_OHBP_Dase"/>
</dbReference>
<dbReference type="RefSeq" id="WP_406777950.1">
    <property type="nucleotide sequence ID" value="NZ_JBEWZG010000002.1"/>
</dbReference>
<evidence type="ECO:0000313" key="2">
    <source>
        <dbReference type="Proteomes" id="UP001623559"/>
    </source>
</evidence>
<dbReference type="EMBL" id="JBEWZG010000002">
    <property type="protein sequence ID" value="MFL0206373.1"/>
    <property type="molecule type" value="Genomic_DNA"/>
</dbReference>
<dbReference type="SUPFAM" id="SSF54593">
    <property type="entry name" value="Glyoxalase/Bleomycin resistance protein/Dihydroxybiphenyl dioxygenase"/>
    <property type="match status" value="1"/>
</dbReference>
<protein>
    <recommendedName>
        <fullName evidence="3">VOC family protein</fullName>
    </recommendedName>
</protein>
<reference evidence="1 2" key="1">
    <citation type="submission" date="2024-07" db="EMBL/GenBank/DDBJ databases">
        <authorList>
            <person name="Pitt A."/>
            <person name="Hahn M.W."/>
        </authorList>
    </citation>
    <scope>NUCLEOTIDE SEQUENCE [LARGE SCALE GENOMIC DNA]</scope>
    <source>
        <strain evidence="1 2">2-AUSEE-184A6</strain>
    </source>
</reference>
<gene>
    <name evidence="1" type="ORF">V7S74_06420</name>
</gene>
<evidence type="ECO:0008006" key="3">
    <source>
        <dbReference type="Google" id="ProtNLM"/>
    </source>
</evidence>
<proteinExistence type="predicted"/>
<accession>A0ABW8SX67</accession>
<evidence type="ECO:0000313" key="1">
    <source>
        <dbReference type="EMBL" id="MFL0206373.1"/>
    </source>
</evidence>
<organism evidence="1 2">
    <name type="scientific">Aquirufa novilacunae</name>
    <dbReference type="NCBI Taxonomy" id="3139305"/>
    <lineage>
        <taxon>Bacteria</taxon>
        <taxon>Pseudomonadati</taxon>
        <taxon>Bacteroidota</taxon>
        <taxon>Cytophagia</taxon>
        <taxon>Cytophagales</taxon>
        <taxon>Flectobacillaceae</taxon>
        <taxon>Aquirufa</taxon>
    </lineage>
</organism>